<dbReference type="Pfam" id="PF04972">
    <property type="entry name" value="BON"/>
    <property type="match status" value="1"/>
</dbReference>
<comment type="caution">
    <text evidence="6">The sequence shown here is derived from an EMBL/GenBank/DDBJ whole genome shotgun (WGS) entry which is preliminary data.</text>
</comment>
<sequence length="474" mass="49670">MLTQGHHRRGQGRAMRLVLILAAALLAGGLAAAPAAAQTNLRIGAGEGETTRRVDIGLGKSIIVDLPRDAKEVFVANPQVANAVVRSARKVFVTAAGVGQTTLVFMDLAGNQMSALDINVQRDISPIARAIQEAVPGSEIVVRQLNEGVLLSGYVNSADDASRAVAIASQFLGKDGAVANSISIRAREQVMLKVTVAEVQRQVLKQLGINLSGGNNSGTISFSTSNPFGLAGAIASGNTATIGNSNFNATIQAFERANVMRALAEPTLTAISGESAKFLAGGEYPILTSSSCDSNGANCQSGYTYKQFGVGLTFTPVVLNEGRISLKVATEVSDIDDKNTFTTTDGAVIPAFTVSRADTTVELASGASLVMAGMIQQNTKQVVNGTPGLMNIPILGQLFRSRDYQRDNTELMIMVTPYLAKAVDRKDIALPSDGFTDASDPSTFLLGRFNKIYGVRGAPPPAGKLAGRYGFTLD</sequence>
<keyword evidence="7" id="KW-1185">Reference proteome</keyword>
<dbReference type="PRINTS" id="PR00811">
    <property type="entry name" value="BCTERIALGSPD"/>
</dbReference>
<evidence type="ECO:0000256" key="2">
    <source>
        <dbReference type="SAM" id="SignalP"/>
    </source>
</evidence>
<dbReference type="InterPro" id="IPR004846">
    <property type="entry name" value="T2SS/T3SS_dom"/>
</dbReference>
<evidence type="ECO:0000313" key="7">
    <source>
        <dbReference type="Proteomes" id="UP001242480"/>
    </source>
</evidence>
<feature type="domain" description="Pilus formation protein N-terminal" evidence="5">
    <location>
        <begin position="52"/>
        <end position="120"/>
    </location>
</feature>
<dbReference type="Pfam" id="PF00263">
    <property type="entry name" value="Secretin"/>
    <property type="match status" value="1"/>
</dbReference>
<evidence type="ECO:0000259" key="3">
    <source>
        <dbReference type="Pfam" id="PF00263"/>
    </source>
</evidence>
<dbReference type="PANTHER" id="PTHR30332">
    <property type="entry name" value="PROBABLE GENERAL SECRETION PATHWAY PROTEIN D"/>
    <property type="match status" value="1"/>
</dbReference>
<dbReference type="Pfam" id="PF13629">
    <property type="entry name" value="T2SS-T3SS_pil_N"/>
    <property type="match status" value="1"/>
</dbReference>
<feature type="domain" description="BON" evidence="4">
    <location>
        <begin position="126"/>
        <end position="185"/>
    </location>
</feature>
<dbReference type="PANTHER" id="PTHR30332:SF17">
    <property type="entry name" value="TYPE IV PILIATION SYSTEM PROTEIN DR_0774-RELATED"/>
    <property type="match status" value="1"/>
</dbReference>
<evidence type="ECO:0000259" key="4">
    <source>
        <dbReference type="Pfam" id="PF04972"/>
    </source>
</evidence>
<protein>
    <submittedName>
        <fullName evidence="6">Pilus assembly protein CpaC</fullName>
    </submittedName>
</protein>
<evidence type="ECO:0000313" key="6">
    <source>
        <dbReference type="EMBL" id="MDQ0471579.1"/>
    </source>
</evidence>
<evidence type="ECO:0000256" key="1">
    <source>
        <dbReference type="RuleBase" id="RU004003"/>
    </source>
</evidence>
<dbReference type="RefSeq" id="WP_307276974.1">
    <property type="nucleotide sequence ID" value="NZ_JAUSVX010000009.1"/>
</dbReference>
<dbReference type="InterPro" id="IPR050810">
    <property type="entry name" value="Bact_Secretion_Sys_Channel"/>
</dbReference>
<organism evidence="6 7">
    <name type="scientific">Labrys wisconsinensis</name>
    <dbReference type="NCBI Taxonomy" id="425677"/>
    <lineage>
        <taxon>Bacteria</taxon>
        <taxon>Pseudomonadati</taxon>
        <taxon>Pseudomonadota</taxon>
        <taxon>Alphaproteobacteria</taxon>
        <taxon>Hyphomicrobiales</taxon>
        <taxon>Xanthobacteraceae</taxon>
        <taxon>Labrys</taxon>
    </lineage>
</organism>
<keyword evidence="2" id="KW-0732">Signal</keyword>
<feature type="chain" id="PRO_5046470756" evidence="2">
    <location>
        <begin position="38"/>
        <end position="474"/>
    </location>
</feature>
<dbReference type="Proteomes" id="UP001242480">
    <property type="component" value="Unassembled WGS sequence"/>
</dbReference>
<dbReference type="EMBL" id="JAUSVX010000009">
    <property type="protein sequence ID" value="MDQ0471579.1"/>
    <property type="molecule type" value="Genomic_DNA"/>
</dbReference>
<feature type="signal peptide" evidence="2">
    <location>
        <begin position="1"/>
        <end position="37"/>
    </location>
</feature>
<reference evidence="6 7" key="1">
    <citation type="submission" date="2023-07" db="EMBL/GenBank/DDBJ databases">
        <title>Genomic Encyclopedia of Type Strains, Phase IV (KMG-IV): sequencing the most valuable type-strain genomes for metagenomic binning, comparative biology and taxonomic classification.</title>
        <authorList>
            <person name="Goeker M."/>
        </authorList>
    </citation>
    <scope>NUCLEOTIDE SEQUENCE [LARGE SCALE GENOMIC DNA]</scope>
    <source>
        <strain evidence="6 7">DSM 19619</strain>
    </source>
</reference>
<gene>
    <name evidence="6" type="ORF">QO011_004604</name>
</gene>
<feature type="domain" description="Type II/III secretion system secretin-like" evidence="3">
    <location>
        <begin position="254"/>
        <end position="419"/>
    </location>
</feature>
<comment type="similarity">
    <text evidence="1">Belongs to the bacterial secretin family.</text>
</comment>
<dbReference type="InterPro" id="IPR007055">
    <property type="entry name" value="BON_dom"/>
</dbReference>
<dbReference type="InterPro" id="IPR001775">
    <property type="entry name" value="GspD/PilQ"/>
</dbReference>
<evidence type="ECO:0000259" key="5">
    <source>
        <dbReference type="Pfam" id="PF13629"/>
    </source>
</evidence>
<proteinExistence type="inferred from homology"/>
<name>A0ABU0JBD1_9HYPH</name>
<accession>A0ABU0JBD1</accession>
<dbReference type="InterPro" id="IPR032789">
    <property type="entry name" value="T2SS-T3SS_pil_N"/>
</dbReference>